<evidence type="ECO:0000259" key="8">
    <source>
        <dbReference type="PROSITE" id="PS50928"/>
    </source>
</evidence>
<dbReference type="AlphaFoldDB" id="A0ABD6B4X4"/>
<keyword evidence="2 7" id="KW-0813">Transport</keyword>
<feature type="transmembrane region" description="Helical" evidence="7">
    <location>
        <begin position="12"/>
        <end position="37"/>
    </location>
</feature>
<feature type="transmembrane region" description="Helical" evidence="7">
    <location>
        <begin position="111"/>
        <end position="132"/>
    </location>
</feature>
<dbReference type="PROSITE" id="PS50928">
    <property type="entry name" value="ABC_TM1"/>
    <property type="match status" value="1"/>
</dbReference>
<evidence type="ECO:0000256" key="2">
    <source>
        <dbReference type="ARBA" id="ARBA00022448"/>
    </source>
</evidence>
<dbReference type="InterPro" id="IPR035906">
    <property type="entry name" value="MetI-like_sf"/>
</dbReference>
<dbReference type="Pfam" id="PF00528">
    <property type="entry name" value="BPD_transp_1"/>
    <property type="match status" value="1"/>
</dbReference>
<evidence type="ECO:0000256" key="3">
    <source>
        <dbReference type="ARBA" id="ARBA00022475"/>
    </source>
</evidence>
<feature type="domain" description="ABC transmembrane type-1" evidence="8">
    <location>
        <begin position="105"/>
        <end position="302"/>
    </location>
</feature>
<feature type="transmembrane region" description="Helical" evidence="7">
    <location>
        <begin position="283"/>
        <end position="301"/>
    </location>
</feature>
<keyword evidence="10" id="KW-1185">Reference proteome</keyword>
<proteinExistence type="inferred from homology"/>
<dbReference type="GO" id="GO:0005886">
    <property type="term" value="C:plasma membrane"/>
    <property type="evidence" value="ECO:0007669"/>
    <property type="project" value="UniProtKB-SubCell"/>
</dbReference>
<feature type="transmembrane region" description="Helical" evidence="7">
    <location>
        <begin position="180"/>
        <end position="197"/>
    </location>
</feature>
<dbReference type="SUPFAM" id="SSF161098">
    <property type="entry name" value="MetI-like"/>
    <property type="match status" value="1"/>
</dbReference>
<dbReference type="PANTHER" id="PTHR43163:SF3">
    <property type="entry name" value="PEPTIDE ABC TRANSPORTER PERMEASE PROTEIN"/>
    <property type="match status" value="1"/>
</dbReference>
<dbReference type="CDD" id="cd06261">
    <property type="entry name" value="TM_PBP2"/>
    <property type="match status" value="1"/>
</dbReference>
<dbReference type="InterPro" id="IPR000515">
    <property type="entry name" value="MetI-like"/>
</dbReference>
<sequence length="316" mass="34478">MSYVSYLLRRFAFAVFSVYAAASVMFGFTVLQARLILQKQLALLRYNGAQEWQIEQFREAYLARRGLDRPLYEHYADWFVDLTTLNWGQSIAYDQPVAAVLDGRVVTTLEYVVPGVVVAVALGVPLGVLAAFEKEGAVDWTARLSTYALLGIPVFMVITYLLAVVSPVRGGPLAGDGPYVHPQVIAAGAVAASLLAGQLRFSRSAVLDQTGREFVKMLRAKGVSRLTLVRHVLRNAALPIVSLSLSELLAVLVLNIYVIEEILPIDGLARASLVAVDQGDMSLITWTTLVIVFLGIGGSFLQDVLYGYLDPQVSVE</sequence>
<dbReference type="Proteomes" id="UP001597111">
    <property type="component" value="Unassembled WGS sequence"/>
</dbReference>
<evidence type="ECO:0000256" key="4">
    <source>
        <dbReference type="ARBA" id="ARBA00022692"/>
    </source>
</evidence>
<dbReference type="Gene3D" id="1.10.3720.10">
    <property type="entry name" value="MetI-like"/>
    <property type="match status" value="1"/>
</dbReference>
<protein>
    <submittedName>
        <fullName evidence="9">ABC transporter permease</fullName>
    </submittedName>
</protein>
<accession>A0ABD6B4X4</accession>
<organism evidence="9 10">
    <name type="scientific">Halolamina salina</name>
    <dbReference type="NCBI Taxonomy" id="1220023"/>
    <lineage>
        <taxon>Archaea</taxon>
        <taxon>Methanobacteriati</taxon>
        <taxon>Methanobacteriota</taxon>
        <taxon>Stenosarchaea group</taxon>
        <taxon>Halobacteria</taxon>
        <taxon>Halobacteriales</taxon>
        <taxon>Haloferacaceae</taxon>
    </lineage>
</organism>
<comment type="subcellular location">
    <subcellularLocation>
        <location evidence="1 7">Cell membrane</location>
        <topology evidence="1 7">Multi-pass membrane protein</topology>
    </subcellularLocation>
</comment>
<feature type="transmembrane region" description="Helical" evidence="7">
    <location>
        <begin position="236"/>
        <end position="259"/>
    </location>
</feature>
<dbReference type="RefSeq" id="WP_379818238.1">
    <property type="nucleotide sequence ID" value="NZ_JBHUDH010000046.1"/>
</dbReference>
<name>A0ABD6B4X4_9EURY</name>
<evidence type="ECO:0000256" key="7">
    <source>
        <dbReference type="RuleBase" id="RU363032"/>
    </source>
</evidence>
<keyword evidence="4 7" id="KW-0812">Transmembrane</keyword>
<feature type="transmembrane region" description="Helical" evidence="7">
    <location>
        <begin position="144"/>
        <end position="168"/>
    </location>
</feature>
<dbReference type="PANTHER" id="PTHR43163">
    <property type="entry name" value="DIPEPTIDE TRANSPORT SYSTEM PERMEASE PROTEIN DPPB-RELATED"/>
    <property type="match status" value="1"/>
</dbReference>
<keyword evidence="5 7" id="KW-1133">Transmembrane helix</keyword>
<dbReference type="EMBL" id="JBHUDH010000046">
    <property type="protein sequence ID" value="MFD1525762.1"/>
    <property type="molecule type" value="Genomic_DNA"/>
</dbReference>
<keyword evidence="6 7" id="KW-0472">Membrane</keyword>
<comment type="caution">
    <text evidence="9">The sequence shown here is derived from an EMBL/GenBank/DDBJ whole genome shotgun (WGS) entry which is preliminary data.</text>
</comment>
<evidence type="ECO:0000313" key="9">
    <source>
        <dbReference type="EMBL" id="MFD1525762.1"/>
    </source>
</evidence>
<comment type="similarity">
    <text evidence="7">Belongs to the binding-protein-dependent transport system permease family.</text>
</comment>
<evidence type="ECO:0000256" key="1">
    <source>
        <dbReference type="ARBA" id="ARBA00004651"/>
    </source>
</evidence>
<evidence type="ECO:0000313" key="10">
    <source>
        <dbReference type="Proteomes" id="UP001597111"/>
    </source>
</evidence>
<keyword evidence="3" id="KW-1003">Cell membrane</keyword>
<reference evidence="9 10" key="1">
    <citation type="journal article" date="2019" name="Int. J. Syst. Evol. Microbiol.">
        <title>The Global Catalogue of Microorganisms (GCM) 10K type strain sequencing project: providing services to taxonomists for standard genome sequencing and annotation.</title>
        <authorList>
            <consortium name="The Broad Institute Genomics Platform"/>
            <consortium name="The Broad Institute Genome Sequencing Center for Infectious Disease"/>
            <person name="Wu L."/>
            <person name="Ma J."/>
        </authorList>
    </citation>
    <scope>NUCLEOTIDE SEQUENCE [LARGE SCALE GENOMIC DNA]</scope>
    <source>
        <strain evidence="9 10">CGMCC 1.12285</strain>
    </source>
</reference>
<evidence type="ECO:0000256" key="6">
    <source>
        <dbReference type="ARBA" id="ARBA00023136"/>
    </source>
</evidence>
<evidence type="ECO:0000256" key="5">
    <source>
        <dbReference type="ARBA" id="ARBA00022989"/>
    </source>
</evidence>
<gene>
    <name evidence="9" type="ORF">ACFR9S_05500</name>
</gene>